<evidence type="ECO:0000256" key="5">
    <source>
        <dbReference type="RuleBase" id="RU003682"/>
    </source>
</evidence>
<protein>
    <recommendedName>
        <fullName evidence="7">Fe2OG dioxygenase domain-containing protein</fullName>
    </recommendedName>
</protein>
<comment type="similarity">
    <text evidence="1 5">Belongs to the iron/ascorbate-dependent oxidoreductase family.</text>
</comment>
<dbReference type="InterPro" id="IPR027443">
    <property type="entry name" value="IPNS-like_sf"/>
</dbReference>
<dbReference type="Gene3D" id="2.60.120.330">
    <property type="entry name" value="B-lactam Antibiotic, Isopenicillin N Synthase, Chain"/>
    <property type="match status" value="1"/>
</dbReference>
<reference evidence="8 9" key="1">
    <citation type="submission" date="2024-02" db="EMBL/GenBank/DDBJ databases">
        <authorList>
            <person name="Vignale AGUSTIN F."/>
            <person name="Sosa J E."/>
            <person name="Modenutti C."/>
        </authorList>
    </citation>
    <scope>NUCLEOTIDE SEQUENCE [LARGE SCALE GENOMIC DNA]</scope>
</reference>
<accession>A0ABC8TT03</accession>
<dbReference type="InterPro" id="IPR005123">
    <property type="entry name" value="Oxoglu/Fe-dep_dioxygenase_dom"/>
</dbReference>
<dbReference type="FunFam" id="2.60.120.330:FF:000026">
    <property type="entry name" value="DIBOA-glucoside dioxygenase BX6"/>
    <property type="match status" value="1"/>
</dbReference>
<dbReference type="PANTHER" id="PTHR10209:SF751">
    <property type="entry name" value="OS06G0255100 PROTEIN"/>
    <property type="match status" value="1"/>
</dbReference>
<evidence type="ECO:0000256" key="2">
    <source>
        <dbReference type="ARBA" id="ARBA00022723"/>
    </source>
</evidence>
<feature type="compositionally biased region" description="Basic and acidic residues" evidence="6">
    <location>
        <begin position="12"/>
        <end position="27"/>
    </location>
</feature>
<dbReference type="PANTHER" id="PTHR10209">
    <property type="entry name" value="OXIDOREDUCTASE, 2OG-FE II OXYGENASE FAMILY PROTEIN"/>
    <property type="match status" value="1"/>
</dbReference>
<feature type="region of interest" description="Disordered" evidence="6">
    <location>
        <begin position="1"/>
        <end position="27"/>
    </location>
</feature>
<dbReference type="GO" id="GO:0016705">
    <property type="term" value="F:oxidoreductase activity, acting on paired donors, with incorporation or reduction of molecular oxygen"/>
    <property type="evidence" value="ECO:0007669"/>
    <property type="project" value="UniProtKB-ARBA"/>
</dbReference>
<comment type="caution">
    <text evidence="8">The sequence shown here is derived from an EMBL/GenBank/DDBJ whole genome shotgun (WGS) entry which is preliminary data.</text>
</comment>
<dbReference type="GO" id="GO:0046872">
    <property type="term" value="F:metal ion binding"/>
    <property type="evidence" value="ECO:0007669"/>
    <property type="project" value="UniProtKB-KW"/>
</dbReference>
<feature type="compositionally biased region" description="Polar residues" evidence="6">
    <location>
        <begin position="1"/>
        <end position="11"/>
    </location>
</feature>
<evidence type="ECO:0000256" key="4">
    <source>
        <dbReference type="ARBA" id="ARBA00023004"/>
    </source>
</evidence>
<organism evidence="8 9">
    <name type="scientific">Ilex paraguariensis</name>
    <name type="common">yerba mate</name>
    <dbReference type="NCBI Taxonomy" id="185542"/>
    <lineage>
        <taxon>Eukaryota</taxon>
        <taxon>Viridiplantae</taxon>
        <taxon>Streptophyta</taxon>
        <taxon>Embryophyta</taxon>
        <taxon>Tracheophyta</taxon>
        <taxon>Spermatophyta</taxon>
        <taxon>Magnoliopsida</taxon>
        <taxon>eudicotyledons</taxon>
        <taxon>Gunneridae</taxon>
        <taxon>Pentapetalae</taxon>
        <taxon>asterids</taxon>
        <taxon>campanulids</taxon>
        <taxon>Aquifoliales</taxon>
        <taxon>Aquifoliaceae</taxon>
        <taxon>Ilex</taxon>
    </lineage>
</organism>
<dbReference type="Pfam" id="PF03171">
    <property type="entry name" value="2OG-FeII_Oxy"/>
    <property type="match status" value="1"/>
</dbReference>
<feature type="domain" description="Fe2OG dioxygenase" evidence="7">
    <location>
        <begin position="211"/>
        <end position="311"/>
    </location>
</feature>
<evidence type="ECO:0000256" key="1">
    <source>
        <dbReference type="ARBA" id="ARBA00008056"/>
    </source>
</evidence>
<keyword evidence="9" id="KW-1185">Reference proteome</keyword>
<evidence type="ECO:0000313" key="8">
    <source>
        <dbReference type="EMBL" id="CAK9172263.1"/>
    </source>
</evidence>
<feature type="region of interest" description="Disordered" evidence="6">
    <location>
        <begin position="40"/>
        <end position="60"/>
    </location>
</feature>
<dbReference type="GO" id="GO:0051213">
    <property type="term" value="F:dioxygenase activity"/>
    <property type="evidence" value="ECO:0007669"/>
    <property type="project" value="UniProtKB-ARBA"/>
</dbReference>
<dbReference type="Pfam" id="PF14226">
    <property type="entry name" value="DIOX_N"/>
    <property type="match status" value="1"/>
</dbReference>
<evidence type="ECO:0000256" key="6">
    <source>
        <dbReference type="SAM" id="MobiDB-lite"/>
    </source>
</evidence>
<keyword evidence="2 5" id="KW-0479">Metal-binding</keyword>
<keyword evidence="4 5" id="KW-0408">Iron</keyword>
<dbReference type="SUPFAM" id="SSF51197">
    <property type="entry name" value="Clavaminate synthase-like"/>
    <property type="match status" value="1"/>
</dbReference>
<evidence type="ECO:0000313" key="9">
    <source>
        <dbReference type="Proteomes" id="UP001642360"/>
    </source>
</evidence>
<keyword evidence="3 5" id="KW-0560">Oxidoreductase</keyword>
<evidence type="ECO:0000256" key="3">
    <source>
        <dbReference type="ARBA" id="ARBA00023002"/>
    </source>
</evidence>
<name>A0ABC8TT03_9AQUA</name>
<dbReference type="InterPro" id="IPR026992">
    <property type="entry name" value="DIOX_N"/>
</dbReference>
<dbReference type="AlphaFoldDB" id="A0ABC8TT03"/>
<gene>
    <name evidence="8" type="ORF">ILEXP_LOCUS41904</name>
</gene>
<evidence type="ECO:0000259" key="7">
    <source>
        <dbReference type="PROSITE" id="PS51471"/>
    </source>
</evidence>
<dbReference type="PROSITE" id="PS51471">
    <property type="entry name" value="FE2OG_OXY"/>
    <property type="match status" value="1"/>
</dbReference>
<dbReference type="InterPro" id="IPR044861">
    <property type="entry name" value="IPNS-like_FE2OG_OXY"/>
</dbReference>
<dbReference type="Proteomes" id="UP001642360">
    <property type="component" value="Unassembled WGS sequence"/>
</dbReference>
<dbReference type="EMBL" id="CAUOFW020005946">
    <property type="protein sequence ID" value="CAK9172263.1"/>
    <property type="molecule type" value="Genomic_DNA"/>
</dbReference>
<proteinExistence type="inferred from homology"/>
<sequence length="364" mass="41456">MATTTTTNPDQHYNRLEEAKKLDESKTGVKGLVDSGLTTIPRIFHHPPQNSPNPKPLTRNPKLSLPIIDLSSTRSIVVDQIRHAASTIGFFQITHHGIPKTAMDHMLSSIKSFHELPDTTRMQYYSRDTSHGVAYYTNFDLYKCKEANWRDSLEIRLGPTPPEPKYVPEVCKEALAEWDGEVVKLGEELMGMLCEGLGVERERLKEMSFFDTRYMSGHYYPYCPQPELTVGLKWHTDPVVLTVLLLNEVAGLQVKHGEDWIDVEPIPGGLIVNIGDILQMMSNGEYKSVEHRVLANPYREARVSIPVFFTSSMTEKPFEPLLELVSLEKPAVYEKFTLSDFMRKYYSEELRGKSVTNTYKVSNI</sequence>